<feature type="compositionally biased region" description="Polar residues" evidence="1">
    <location>
        <begin position="63"/>
        <end position="74"/>
    </location>
</feature>
<dbReference type="Proteomes" id="UP000756346">
    <property type="component" value="Unassembled WGS sequence"/>
</dbReference>
<evidence type="ECO:0000256" key="1">
    <source>
        <dbReference type="SAM" id="MobiDB-lite"/>
    </source>
</evidence>
<evidence type="ECO:0000313" key="2">
    <source>
        <dbReference type="EMBL" id="KAH7016241.1"/>
    </source>
</evidence>
<dbReference type="RefSeq" id="XP_046005865.1">
    <property type="nucleotide sequence ID" value="XM_046162796.1"/>
</dbReference>
<name>A0A9P9BIZ4_9PEZI</name>
<feature type="region of interest" description="Disordered" evidence="1">
    <location>
        <begin position="35"/>
        <end position="80"/>
    </location>
</feature>
<dbReference type="AlphaFoldDB" id="A0A9P9BIZ4"/>
<gene>
    <name evidence="2" type="ORF">B0I36DRAFT_436004</name>
</gene>
<accession>A0A9P9BIZ4</accession>
<organism evidence="2 3">
    <name type="scientific">Microdochium trichocladiopsis</name>
    <dbReference type="NCBI Taxonomy" id="1682393"/>
    <lineage>
        <taxon>Eukaryota</taxon>
        <taxon>Fungi</taxon>
        <taxon>Dikarya</taxon>
        <taxon>Ascomycota</taxon>
        <taxon>Pezizomycotina</taxon>
        <taxon>Sordariomycetes</taxon>
        <taxon>Xylariomycetidae</taxon>
        <taxon>Xylariales</taxon>
        <taxon>Microdochiaceae</taxon>
        <taxon>Microdochium</taxon>
    </lineage>
</organism>
<dbReference type="EMBL" id="JAGTJQ010000012">
    <property type="protein sequence ID" value="KAH7016241.1"/>
    <property type="molecule type" value="Genomic_DNA"/>
</dbReference>
<evidence type="ECO:0000313" key="3">
    <source>
        <dbReference type="Proteomes" id="UP000756346"/>
    </source>
</evidence>
<dbReference type="GeneID" id="70192342"/>
<reference evidence="2" key="1">
    <citation type="journal article" date="2021" name="Nat. Commun.">
        <title>Genetic determinants of endophytism in the Arabidopsis root mycobiome.</title>
        <authorList>
            <person name="Mesny F."/>
            <person name="Miyauchi S."/>
            <person name="Thiergart T."/>
            <person name="Pickel B."/>
            <person name="Atanasova L."/>
            <person name="Karlsson M."/>
            <person name="Huettel B."/>
            <person name="Barry K.W."/>
            <person name="Haridas S."/>
            <person name="Chen C."/>
            <person name="Bauer D."/>
            <person name="Andreopoulos W."/>
            <person name="Pangilinan J."/>
            <person name="LaButti K."/>
            <person name="Riley R."/>
            <person name="Lipzen A."/>
            <person name="Clum A."/>
            <person name="Drula E."/>
            <person name="Henrissat B."/>
            <person name="Kohler A."/>
            <person name="Grigoriev I.V."/>
            <person name="Martin F.M."/>
            <person name="Hacquard S."/>
        </authorList>
    </citation>
    <scope>NUCLEOTIDE SEQUENCE</scope>
    <source>
        <strain evidence="2">MPI-CAGE-CH-0230</strain>
    </source>
</reference>
<protein>
    <submittedName>
        <fullName evidence="2">Uncharacterized protein</fullName>
    </submittedName>
</protein>
<comment type="caution">
    <text evidence="2">The sequence shown here is derived from an EMBL/GenBank/DDBJ whole genome shotgun (WGS) entry which is preliminary data.</text>
</comment>
<feature type="region of interest" description="Disordered" evidence="1">
    <location>
        <begin position="108"/>
        <end position="140"/>
    </location>
</feature>
<feature type="compositionally biased region" description="Pro residues" evidence="1">
    <location>
        <begin position="49"/>
        <end position="61"/>
    </location>
</feature>
<keyword evidence="3" id="KW-1185">Reference proteome</keyword>
<feature type="compositionally biased region" description="Basic residues" evidence="1">
    <location>
        <begin position="116"/>
        <end position="125"/>
    </location>
</feature>
<sequence>MDPNPLKRTLPGDVEDEAHARLGTVAAGASAVMGEAGELLHLQQQQQAPPAPRTPSPPPQVDGPSSPSASTKSHQNCKARGRHRYGAGLAWHRFGVDKVEMPNVHNCAASTESRSRTRQSSHVRVHSQPGGAPPVGHPQDGALESAVEEPSLCERGLGDRGVLGVVMPNGERRCESLWARGLSSNSWKWRRWLGEAGSGVAGAGPRRAFPGSSEGMEAMTALPRHRSPQRIDADCSRWYQAPWYRFAPQCASDTLSHGATP</sequence>
<proteinExistence type="predicted"/>